<dbReference type="EMBL" id="BMJY01000005">
    <property type="protein sequence ID" value="GGH42970.1"/>
    <property type="molecule type" value="Genomic_DNA"/>
</dbReference>
<keyword evidence="1" id="KW-1133">Transmembrane helix</keyword>
<evidence type="ECO:0000313" key="3">
    <source>
        <dbReference type="Proteomes" id="UP000657592"/>
    </source>
</evidence>
<feature type="transmembrane region" description="Helical" evidence="1">
    <location>
        <begin position="129"/>
        <end position="151"/>
    </location>
</feature>
<gene>
    <name evidence="2" type="ORF">GCM10010921_16540</name>
</gene>
<proteinExistence type="predicted"/>
<keyword evidence="1" id="KW-0812">Transmembrane</keyword>
<evidence type="ECO:0000313" key="2">
    <source>
        <dbReference type="EMBL" id="GGH42970.1"/>
    </source>
</evidence>
<name>A0A917IF42_9MICO</name>
<dbReference type="Proteomes" id="UP000657592">
    <property type="component" value="Unassembled WGS sequence"/>
</dbReference>
<keyword evidence="1" id="KW-0472">Membrane</keyword>
<accession>A0A917IF42</accession>
<feature type="transmembrane region" description="Helical" evidence="1">
    <location>
        <begin position="17"/>
        <end position="34"/>
    </location>
</feature>
<organism evidence="2 3">
    <name type="scientific">Microbacterium album</name>
    <dbReference type="NCBI Taxonomy" id="2053191"/>
    <lineage>
        <taxon>Bacteria</taxon>
        <taxon>Bacillati</taxon>
        <taxon>Actinomycetota</taxon>
        <taxon>Actinomycetes</taxon>
        <taxon>Micrococcales</taxon>
        <taxon>Microbacteriaceae</taxon>
        <taxon>Microbacterium</taxon>
    </lineage>
</organism>
<dbReference type="InterPro" id="IPR005325">
    <property type="entry name" value="DUF308_memb"/>
</dbReference>
<protein>
    <recommendedName>
        <fullName evidence="4">Acyl-CoA synthetase</fullName>
    </recommendedName>
</protein>
<feature type="transmembrane region" description="Helical" evidence="1">
    <location>
        <begin position="95"/>
        <end position="117"/>
    </location>
</feature>
<evidence type="ECO:0000256" key="1">
    <source>
        <dbReference type="SAM" id="Phobius"/>
    </source>
</evidence>
<comment type="caution">
    <text evidence="2">The sequence shown here is derived from an EMBL/GenBank/DDBJ whole genome shotgun (WGS) entry which is preliminary data.</text>
</comment>
<feature type="transmembrane region" description="Helical" evidence="1">
    <location>
        <begin position="70"/>
        <end position="89"/>
    </location>
</feature>
<reference evidence="2" key="1">
    <citation type="journal article" date="2014" name="Int. J. Syst. Evol. Microbiol.">
        <title>Complete genome sequence of Corynebacterium casei LMG S-19264T (=DSM 44701T), isolated from a smear-ripened cheese.</title>
        <authorList>
            <consortium name="US DOE Joint Genome Institute (JGI-PGF)"/>
            <person name="Walter F."/>
            <person name="Albersmeier A."/>
            <person name="Kalinowski J."/>
            <person name="Ruckert C."/>
        </authorList>
    </citation>
    <scope>NUCLEOTIDE SEQUENCE</scope>
    <source>
        <strain evidence="2">CGMCC 1.15794</strain>
    </source>
</reference>
<feature type="transmembrane region" description="Helical" evidence="1">
    <location>
        <begin position="40"/>
        <end position="63"/>
    </location>
</feature>
<dbReference type="AlphaFoldDB" id="A0A917IF42"/>
<keyword evidence="3" id="KW-1185">Reference proteome</keyword>
<evidence type="ECO:0008006" key="4">
    <source>
        <dbReference type="Google" id="ProtNLM"/>
    </source>
</evidence>
<sequence length="218" mass="22103">MPPATASSRLTARHVQLLRALFAAMAAIMIAFSQDHSHDVGLTVFAGFATATALVLGLAAWLVAPAGRRAGLIVLAVVHLVAGAVASIVPPSRTLLFVVVIAWALAAGVTELVAGIAQRRRERGADARDAIAVGALAVLLGIAVLIVPPGYALEYYIEEAGRSFTLTGTTIAVGLLGGYAAIVAVYLGIAGLSPQAPAPSAAAADDVRAGKALQEDHS</sequence>
<feature type="transmembrane region" description="Helical" evidence="1">
    <location>
        <begin position="171"/>
        <end position="192"/>
    </location>
</feature>
<dbReference type="Pfam" id="PF03729">
    <property type="entry name" value="DUF308"/>
    <property type="match status" value="1"/>
</dbReference>
<reference evidence="2" key="2">
    <citation type="submission" date="2020-09" db="EMBL/GenBank/DDBJ databases">
        <authorList>
            <person name="Sun Q."/>
            <person name="Zhou Y."/>
        </authorList>
    </citation>
    <scope>NUCLEOTIDE SEQUENCE</scope>
    <source>
        <strain evidence="2">CGMCC 1.15794</strain>
    </source>
</reference>
<dbReference type="RefSeq" id="WP_188755795.1">
    <property type="nucleotide sequence ID" value="NZ_BMJY01000005.1"/>
</dbReference>